<proteinExistence type="predicted"/>
<protein>
    <recommendedName>
        <fullName evidence="3">Glycoside-hydrolase family GH114 TIM-barrel domain-containing protein</fullName>
    </recommendedName>
</protein>
<name>A0ABN8GTQ9_9BACL</name>
<keyword evidence="2" id="KW-1185">Reference proteome</keyword>
<evidence type="ECO:0008006" key="3">
    <source>
        <dbReference type="Google" id="ProtNLM"/>
    </source>
</evidence>
<organism evidence="1 2">
    <name type="scientific">Paenibacillus plantiphilus</name>
    <dbReference type="NCBI Taxonomy" id="2905650"/>
    <lineage>
        <taxon>Bacteria</taxon>
        <taxon>Bacillati</taxon>
        <taxon>Bacillota</taxon>
        <taxon>Bacilli</taxon>
        <taxon>Bacillales</taxon>
        <taxon>Paenibacillaceae</taxon>
        <taxon>Paenibacillus</taxon>
    </lineage>
</organism>
<dbReference type="EMBL" id="CAKMMF010000029">
    <property type="protein sequence ID" value="CAH1217991.1"/>
    <property type="molecule type" value="Genomic_DNA"/>
</dbReference>
<evidence type="ECO:0000313" key="1">
    <source>
        <dbReference type="EMBL" id="CAH1217991.1"/>
    </source>
</evidence>
<accession>A0ABN8GTQ9</accession>
<gene>
    <name evidence="1" type="ORF">PAECIP111893_04343</name>
</gene>
<comment type="caution">
    <text evidence="1">The sequence shown here is derived from an EMBL/GenBank/DDBJ whole genome shotgun (WGS) entry which is preliminary data.</text>
</comment>
<sequence length="336" mass="38638">MSVYRVLLLVLCLTVGIGASSSPASIERKAGYRLLIYYGSPEGINDVWDVGKAAEIFAEYDYIVLGAGLEESKHSYHDSTIEVIKVTKELHPDVVIFGYVDLGVTTDNHSMAVLQDKTRKWKELGADGIFLDDAGYDYHVSRSRLNETVKFIHNNGMSAFVNAWRPDDIMGSSFDRVYNPRMQVTLLDERDYYLVEDFMLPIDVSNPMSESVFRPKFKTKMDKSLYYRNKLGIRLMSVSVIDYRTFSESAVRKFFRMNEAGSGVFSLDAYGVAPTHFSAAKPHQNEVRLFPYMENYMDYYDRKGKVIAKYNNQDFARDSFRVHSVKGLHYYNYPRQ</sequence>
<dbReference type="RefSeq" id="WP_236344756.1">
    <property type="nucleotide sequence ID" value="NZ_CAKMMF010000029.1"/>
</dbReference>
<evidence type="ECO:0000313" key="2">
    <source>
        <dbReference type="Proteomes" id="UP000838686"/>
    </source>
</evidence>
<dbReference type="Proteomes" id="UP000838686">
    <property type="component" value="Unassembled WGS sequence"/>
</dbReference>
<reference evidence="1" key="1">
    <citation type="submission" date="2022-01" db="EMBL/GenBank/DDBJ databases">
        <authorList>
            <person name="Criscuolo A."/>
        </authorList>
    </citation>
    <scope>NUCLEOTIDE SEQUENCE</scope>
    <source>
        <strain evidence="1">CIP111893</strain>
    </source>
</reference>